<dbReference type="GO" id="GO:0016987">
    <property type="term" value="F:sigma factor activity"/>
    <property type="evidence" value="ECO:0007669"/>
    <property type="project" value="UniProtKB-KW"/>
</dbReference>
<evidence type="ECO:0000313" key="7">
    <source>
        <dbReference type="EMBL" id="KRG64740.1"/>
    </source>
</evidence>
<evidence type="ECO:0000259" key="5">
    <source>
        <dbReference type="Pfam" id="PF04542"/>
    </source>
</evidence>
<dbReference type="STRING" id="405444.ABB26_06880"/>
<keyword evidence="4" id="KW-0804">Transcription</keyword>
<keyword evidence="8" id="KW-1185">Reference proteome</keyword>
<dbReference type="InterPro" id="IPR007627">
    <property type="entry name" value="RNA_pol_sigma70_r2"/>
</dbReference>
<dbReference type="Proteomes" id="UP000050864">
    <property type="component" value="Unassembled WGS sequence"/>
</dbReference>
<evidence type="ECO:0000313" key="8">
    <source>
        <dbReference type="Proteomes" id="UP000050864"/>
    </source>
</evidence>
<evidence type="ECO:0000259" key="6">
    <source>
        <dbReference type="Pfam" id="PF08281"/>
    </source>
</evidence>
<dbReference type="InterPro" id="IPR039425">
    <property type="entry name" value="RNA_pol_sigma-70-like"/>
</dbReference>
<organism evidence="7 8">
    <name type="scientific">Stenotrophomonas humi</name>
    <dbReference type="NCBI Taxonomy" id="405444"/>
    <lineage>
        <taxon>Bacteria</taxon>
        <taxon>Pseudomonadati</taxon>
        <taxon>Pseudomonadota</taxon>
        <taxon>Gammaproteobacteria</taxon>
        <taxon>Lysobacterales</taxon>
        <taxon>Lysobacteraceae</taxon>
        <taxon>Stenotrophomonas</taxon>
    </lineage>
</organism>
<dbReference type="SUPFAM" id="SSF88946">
    <property type="entry name" value="Sigma2 domain of RNA polymerase sigma factors"/>
    <property type="match status" value="1"/>
</dbReference>
<evidence type="ECO:0000256" key="3">
    <source>
        <dbReference type="ARBA" id="ARBA00023082"/>
    </source>
</evidence>
<dbReference type="PANTHER" id="PTHR43133">
    <property type="entry name" value="RNA POLYMERASE ECF-TYPE SIGMA FACTO"/>
    <property type="match status" value="1"/>
</dbReference>
<dbReference type="InterPro" id="IPR013249">
    <property type="entry name" value="RNA_pol_sigma70_r4_t2"/>
</dbReference>
<evidence type="ECO:0000256" key="4">
    <source>
        <dbReference type="ARBA" id="ARBA00023163"/>
    </source>
</evidence>
<keyword evidence="2" id="KW-0805">Transcription regulation</keyword>
<evidence type="ECO:0000256" key="1">
    <source>
        <dbReference type="ARBA" id="ARBA00010641"/>
    </source>
</evidence>
<dbReference type="EMBL" id="LDJI01000012">
    <property type="protein sequence ID" value="KRG64740.1"/>
    <property type="molecule type" value="Genomic_DNA"/>
</dbReference>
<dbReference type="AlphaFoldDB" id="A0A0R0CG43"/>
<dbReference type="InterPro" id="IPR014284">
    <property type="entry name" value="RNA_pol_sigma-70_dom"/>
</dbReference>
<gene>
    <name evidence="7" type="ORF">ABB26_06880</name>
</gene>
<dbReference type="NCBIfam" id="TIGR02937">
    <property type="entry name" value="sigma70-ECF"/>
    <property type="match status" value="1"/>
</dbReference>
<dbReference type="Pfam" id="PF08281">
    <property type="entry name" value="Sigma70_r4_2"/>
    <property type="match status" value="1"/>
</dbReference>
<accession>A0A0R0CG43</accession>
<dbReference type="InterPro" id="IPR036388">
    <property type="entry name" value="WH-like_DNA-bd_sf"/>
</dbReference>
<dbReference type="GO" id="GO:0003677">
    <property type="term" value="F:DNA binding"/>
    <property type="evidence" value="ECO:0007669"/>
    <property type="project" value="InterPro"/>
</dbReference>
<comment type="similarity">
    <text evidence="1">Belongs to the sigma-70 factor family. ECF subfamily.</text>
</comment>
<sequence>MQSNASTLTELLIRERPALLRLVRQILGSAGDSGADDVIQGVWFKVRGVGNEPVIGNPRAYLYRLASNLATDHGRERTRRLRLQAENHLWGADEVLSTEEQVMAQDELARVLAAAEHLPEPTRSMFRLNRLQGLTQPQVAQRMGVSVTTVENHLRLALQRLAWARSGT</sequence>
<dbReference type="Gene3D" id="1.10.10.10">
    <property type="entry name" value="Winged helix-like DNA-binding domain superfamily/Winged helix DNA-binding domain"/>
    <property type="match status" value="1"/>
</dbReference>
<feature type="domain" description="RNA polymerase sigma-70 region 2" evidence="5">
    <location>
        <begin position="14"/>
        <end position="79"/>
    </location>
</feature>
<evidence type="ECO:0000256" key="2">
    <source>
        <dbReference type="ARBA" id="ARBA00023015"/>
    </source>
</evidence>
<dbReference type="GO" id="GO:0006352">
    <property type="term" value="P:DNA-templated transcription initiation"/>
    <property type="evidence" value="ECO:0007669"/>
    <property type="project" value="InterPro"/>
</dbReference>
<proteinExistence type="inferred from homology"/>
<dbReference type="InterPro" id="IPR013325">
    <property type="entry name" value="RNA_pol_sigma_r2"/>
</dbReference>
<keyword evidence="3" id="KW-0731">Sigma factor</keyword>
<comment type="caution">
    <text evidence="7">The sequence shown here is derived from an EMBL/GenBank/DDBJ whole genome shotgun (WGS) entry which is preliminary data.</text>
</comment>
<dbReference type="Gene3D" id="1.10.1740.10">
    <property type="match status" value="1"/>
</dbReference>
<dbReference type="Pfam" id="PF04542">
    <property type="entry name" value="Sigma70_r2"/>
    <property type="match status" value="1"/>
</dbReference>
<dbReference type="RefSeq" id="WP_057632936.1">
    <property type="nucleotide sequence ID" value="NZ_LDJI01000012.1"/>
</dbReference>
<dbReference type="SUPFAM" id="SSF88659">
    <property type="entry name" value="Sigma3 and sigma4 domains of RNA polymerase sigma factors"/>
    <property type="match status" value="1"/>
</dbReference>
<dbReference type="PANTHER" id="PTHR43133:SF63">
    <property type="entry name" value="RNA POLYMERASE SIGMA FACTOR FECI-RELATED"/>
    <property type="match status" value="1"/>
</dbReference>
<dbReference type="OrthoDB" id="9797134at2"/>
<name>A0A0R0CG43_9GAMM</name>
<reference evidence="7 8" key="1">
    <citation type="submission" date="2015-05" db="EMBL/GenBank/DDBJ databases">
        <title>Genome sequencing and analysis of members of genus Stenotrophomonas.</title>
        <authorList>
            <person name="Patil P.P."/>
            <person name="Midha S."/>
            <person name="Patil P.B."/>
        </authorList>
    </citation>
    <scope>NUCLEOTIDE SEQUENCE [LARGE SCALE GENOMIC DNA]</scope>
    <source>
        <strain evidence="7 8">DSM 18929</strain>
    </source>
</reference>
<dbReference type="InterPro" id="IPR013324">
    <property type="entry name" value="RNA_pol_sigma_r3/r4-like"/>
</dbReference>
<dbReference type="PATRIC" id="fig|405444.3.peg.381"/>
<feature type="domain" description="RNA polymerase sigma factor 70 region 4 type 2" evidence="6">
    <location>
        <begin position="110"/>
        <end position="161"/>
    </location>
</feature>
<protein>
    <submittedName>
        <fullName evidence="7">RNA polymerase</fullName>
    </submittedName>
</protein>